<dbReference type="AlphaFoldDB" id="A0A2V5I1Y6"/>
<feature type="non-terminal residue" evidence="1">
    <location>
        <position position="1"/>
    </location>
</feature>
<reference evidence="1 2" key="1">
    <citation type="submission" date="2018-02" db="EMBL/GenBank/DDBJ databases">
        <title>The genomes of Aspergillus section Nigri reveals drivers in fungal speciation.</title>
        <authorList>
            <consortium name="DOE Joint Genome Institute"/>
            <person name="Vesth T.C."/>
            <person name="Nybo J."/>
            <person name="Theobald S."/>
            <person name="Brandl J."/>
            <person name="Frisvad J.C."/>
            <person name="Nielsen K.F."/>
            <person name="Lyhne E.K."/>
            <person name="Kogle M.E."/>
            <person name="Kuo A."/>
            <person name="Riley R."/>
            <person name="Clum A."/>
            <person name="Nolan M."/>
            <person name="Lipzen A."/>
            <person name="Salamov A."/>
            <person name="Henrissat B."/>
            <person name="Wiebenga A."/>
            <person name="De vries R.P."/>
            <person name="Grigoriev I.V."/>
            <person name="Mortensen U.H."/>
            <person name="Andersen M.R."/>
            <person name="Baker S.E."/>
        </authorList>
    </citation>
    <scope>NUCLEOTIDE SEQUENCE [LARGE SCALE GENOMIC DNA]</scope>
    <source>
        <strain evidence="1 2">CBS 114.80</strain>
    </source>
</reference>
<gene>
    <name evidence="1" type="ORF">BP00DRAFT_300828</name>
</gene>
<feature type="non-terminal residue" evidence="1">
    <location>
        <position position="133"/>
    </location>
</feature>
<name>A0A2V5I1Y6_9EURO</name>
<organism evidence="1 2">
    <name type="scientific">Aspergillus indologenus CBS 114.80</name>
    <dbReference type="NCBI Taxonomy" id="1450541"/>
    <lineage>
        <taxon>Eukaryota</taxon>
        <taxon>Fungi</taxon>
        <taxon>Dikarya</taxon>
        <taxon>Ascomycota</taxon>
        <taxon>Pezizomycotina</taxon>
        <taxon>Eurotiomycetes</taxon>
        <taxon>Eurotiomycetidae</taxon>
        <taxon>Eurotiales</taxon>
        <taxon>Aspergillaceae</taxon>
        <taxon>Aspergillus</taxon>
        <taxon>Aspergillus subgen. Circumdati</taxon>
    </lineage>
</organism>
<dbReference type="EMBL" id="KZ825537">
    <property type="protein sequence ID" value="PYI29052.1"/>
    <property type="molecule type" value="Genomic_DNA"/>
</dbReference>
<dbReference type="Proteomes" id="UP000248817">
    <property type="component" value="Unassembled WGS sequence"/>
</dbReference>
<evidence type="ECO:0000313" key="2">
    <source>
        <dbReference type="Proteomes" id="UP000248817"/>
    </source>
</evidence>
<proteinExistence type="predicted"/>
<keyword evidence="2" id="KW-1185">Reference proteome</keyword>
<accession>A0A2V5I1Y6</accession>
<evidence type="ECO:0000313" key="1">
    <source>
        <dbReference type="EMBL" id="PYI29052.1"/>
    </source>
</evidence>
<protein>
    <submittedName>
        <fullName evidence="1">Uncharacterized protein</fullName>
    </submittedName>
</protein>
<sequence length="133" mass="14636">REEVRTDGQTPIIPSLQLHAELFCELPSLGMRRKIIVCAVVGHHIRVDGDAVQFIQKRIDAFCLRDDVAFSYVAHLTNKGKQPGTVRGNQISLLCGARQLARTDVLQCPDSGFQIQHEDLRGGGVATGRVGFE</sequence>